<feature type="compositionally biased region" description="Basic and acidic residues" evidence="1">
    <location>
        <begin position="13"/>
        <end position="23"/>
    </location>
</feature>
<feature type="compositionally biased region" description="Basic and acidic residues" evidence="1">
    <location>
        <begin position="34"/>
        <end position="51"/>
    </location>
</feature>
<protein>
    <submittedName>
        <fullName evidence="2">Uncharacterized protein</fullName>
    </submittedName>
</protein>
<sequence>METRAVAGESEGETGKRDLRTDSNEEDEVADDDAVGKGNDEGRRWQDEREIFSPPPLLSPGVVKGTQSTTAAGLHPLASLRISVHDAVRSSFFVMDSGITSLLAILNTIEQQVTPTMRMKHGKSLGYSE</sequence>
<name>A0A4S2MTF7_9PEZI</name>
<feature type="region of interest" description="Disordered" evidence="1">
    <location>
        <begin position="1"/>
        <end position="67"/>
    </location>
</feature>
<dbReference type="InParanoid" id="A0A4S2MTF7"/>
<evidence type="ECO:0000313" key="3">
    <source>
        <dbReference type="Proteomes" id="UP000298138"/>
    </source>
</evidence>
<organism evidence="2 3">
    <name type="scientific">Ascodesmis nigricans</name>
    <dbReference type="NCBI Taxonomy" id="341454"/>
    <lineage>
        <taxon>Eukaryota</taxon>
        <taxon>Fungi</taxon>
        <taxon>Dikarya</taxon>
        <taxon>Ascomycota</taxon>
        <taxon>Pezizomycotina</taxon>
        <taxon>Pezizomycetes</taxon>
        <taxon>Pezizales</taxon>
        <taxon>Ascodesmidaceae</taxon>
        <taxon>Ascodesmis</taxon>
    </lineage>
</organism>
<accession>A0A4S2MTF7</accession>
<feature type="compositionally biased region" description="Acidic residues" evidence="1">
    <location>
        <begin position="24"/>
        <end position="33"/>
    </location>
</feature>
<dbReference type="AlphaFoldDB" id="A0A4S2MTF7"/>
<reference evidence="2 3" key="1">
    <citation type="submission" date="2019-04" db="EMBL/GenBank/DDBJ databases">
        <title>Comparative genomics and transcriptomics to analyze fruiting body development in filamentous ascomycetes.</title>
        <authorList>
            <consortium name="DOE Joint Genome Institute"/>
            <person name="Lutkenhaus R."/>
            <person name="Traeger S."/>
            <person name="Breuer J."/>
            <person name="Kuo A."/>
            <person name="Lipzen A."/>
            <person name="Pangilinan J."/>
            <person name="Dilworth D."/>
            <person name="Sandor L."/>
            <person name="Poggeler S."/>
            <person name="Barry K."/>
            <person name="Grigoriev I.V."/>
            <person name="Nowrousian M."/>
        </authorList>
    </citation>
    <scope>NUCLEOTIDE SEQUENCE [LARGE SCALE GENOMIC DNA]</scope>
    <source>
        <strain evidence="2 3">CBS 389.68</strain>
    </source>
</reference>
<gene>
    <name evidence="2" type="ORF">EX30DRAFT_349990</name>
</gene>
<evidence type="ECO:0000313" key="2">
    <source>
        <dbReference type="EMBL" id="TGZ79763.1"/>
    </source>
</evidence>
<dbReference type="Proteomes" id="UP000298138">
    <property type="component" value="Unassembled WGS sequence"/>
</dbReference>
<keyword evidence="3" id="KW-1185">Reference proteome</keyword>
<evidence type="ECO:0000256" key="1">
    <source>
        <dbReference type="SAM" id="MobiDB-lite"/>
    </source>
</evidence>
<proteinExistence type="predicted"/>
<dbReference type="EMBL" id="ML220129">
    <property type="protein sequence ID" value="TGZ79763.1"/>
    <property type="molecule type" value="Genomic_DNA"/>
</dbReference>